<comment type="caution">
    <text evidence="2">The sequence shown here is derived from an EMBL/GenBank/DDBJ whole genome shotgun (WGS) entry which is preliminary data.</text>
</comment>
<evidence type="ECO:0000313" key="3">
    <source>
        <dbReference type="Proteomes" id="UP000028828"/>
    </source>
</evidence>
<dbReference type="PANTHER" id="PTHR43851">
    <property type="match status" value="1"/>
</dbReference>
<protein>
    <submittedName>
        <fullName evidence="2">ABC1 protein</fullName>
    </submittedName>
</protein>
<dbReference type="EMBL" id="AEYI02000707">
    <property type="protein sequence ID" value="KFG46282.1"/>
    <property type="molecule type" value="Genomic_DNA"/>
</dbReference>
<gene>
    <name evidence="2" type="ORF">TGP89_203940B</name>
</gene>
<dbReference type="Pfam" id="PF03109">
    <property type="entry name" value="ABC1"/>
    <property type="match status" value="1"/>
</dbReference>
<dbReference type="AlphaFoldDB" id="A0A086KPG4"/>
<evidence type="ECO:0000259" key="1">
    <source>
        <dbReference type="Pfam" id="PF03109"/>
    </source>
</evidence>
<dbReference type="InterPro" id="IPR004147">
    <property type="entry name" value="ABC1_dom"/>
</dbReference>
<sequence length="215" mass="24272">LSLEQVGQQMPQQVRNSISERLVRLVLAEIFLYRLLNTDPNPSNFFYIPEADSVALIDFGAGRTYDPLFIDKYLQLLHAAVEERVEVVRRLAGELGFFGSSSSTEFLHAQGNVFLAFALCFRPPKAGESAMYSFEDSEVFSLLHKEMQKVMKNRERPPPPEIYSLHRKIAGCFLLCAKLRGRVDTSKVFAETMAAYRAPDGGPFRPAESLDFEKA</sequence>
<dbReference type="VEuPathDB" id="ToxoDB:TGP89_203940B"/>
<accession>A0A086KPG4</accession>
<proteinExistence type="predicted"/>
<dbReference type="PANTHER" id="PTHR43851:SF3">
    <property type="entry name" value="COENZYME Q8"/>
    <property type="match status" value="1"/>
</dbReference>
<dbReference type="Proteomes" id="UP000028828">
    <property type="component" value="Unassembled WGS sequence"/>
</dbReference>
<feature type="non-terminal residue" evidence="2">
    <location>
        <position position="1"/>
    </location>
</feature>
<organism evidence="2 3">
    <name type="scientific">Toxoplasma gondii p89</name>
    <dbReference type="NCBI Taxonomy" id="943119"/>
    <lineage>
        <taxon>Eukaryota</taxon>
        <taxon>Sar</taxon>
        <taxon>Alveolata</taxon>
        <taxon>Apicomplexa</taxon>
        <taxon>Conoidasida</taxon>
        <taxon>Coccidia</taxon>
        <taxon>Eucoccidiorida</taxon>
        <taxon>Eimeriorina</taxon>
        <taxon>Sarcocystidae</taxon>
        <taxon>Toxoplasma</taxon>
    </lineage>
</organism>
<reference evidence="2 3" key="1">
    <citation type="submission" date="2014-03" db="EMBL/GenBank/DDBJ databases">
        <authorList>
            <person name="Sibley D."/>
            <person name="Venepally P."/>
            <person name="Karamycheva S."/>
            <person name="Hadjithomas M."/>
            <person name="Khan A."/>
            <person name="Brunk B."/>
            <person name="Roos D."/>
            <person name="Caler E."/>
            <person name="Lorenzi H."/>
        </authorList>
    </citation>
    <scope>NUCLEOTIDE SEQUENCE [LARGE SCALE GENOMIC DNA]</scope>
    <source>
        <strain evidence="3">p89</strain>
    </source>
</reference>
<feature type="domain" description="ABC1 atypical kinase-like" evidence="1">
    <location>
        <begin position="13"/>
        <end position="87"/>
    </location>
</feature>
<dbReference type="GO" id="GO:0006744">
    <property type="term" value="P:ubiquinone biosynthetic process"/>
    <property type="evidence" value="ECO:0007669"/>
    <property type="project" value="TreeGrafter"/>
</dbReference>
<dbReference type="InterPro" id="IPR051409">
    <property type="entry name" value="Atypical_kinase_ADCK"/>
</dbReference>
<evidence type="ECO:0000313" key="2">
    <source>
        <dbReference type="EMBL" id="KFG46282.1"/>
    </source>
</evidence>
<name>A0A086KPG4_TOXGO</name>